<evidence type="ECO:0000256" key="1">
    <source>
        <dbReference type="SAM" id="Coils"/>
    </source>
</evidence>
<keyword evidence="3" id="KW-1185">Reference proteome</keyword>
<accession>A0A9N9NAM7</accession>
<reference evidence="2" key="1">
    <citation type="submission" date="2021-06" db="EMBL/GenBank/DDBJ databases">
        <authorList>
            <person name="Kallberg Y."/>
            <person name="Tangrot J."/>
            <person name="Rosling A."/>
        </authorList>
    </citation>
    <scope>NUCLEOTIDE SEQUENCE</scope>
    <source>
        <strain evidence="2">CL551</strain>
    </source>
</reference>
<evidence type="ECO:0000313" key="2">
    <source>
        <dbReference type="EMBL" id="CAG8717692.1"/>
    </source>
</evidence>
<dbReference type="Proteomes" id="UP000789342">
    <property type="component" value="Unassembled WGS sequence"/>
</dbReference>
<proteinExistence type="predicted"/>
<protein>
    <submittedName>
        <fullName evidence="2">14427_t:CDS:1</fullName>
    </submittedName>
</protein>
<gene>
    <name evidence="2" type="ORF">AMORRO_LOCUS13129</name>
</gene>
<sequence length="65" mass="8145">MYGLGKKDRINFKIRELKELRERIKERMDIMTNIEKELAELMEKRDNSIFFKNYYQKKILEKEEE</sequence>
<dbReference type="AlphaFoldDB" id="A0A9N9NAM7"/>
<evidence type="ECO:0000313" key="3">
    <source>
        <dbReference type="Proteomes" id="UP000789342"/>
    </source>
</evidence>
<feature type="coiled-coil region" evidence="1">
    <location>
        <begin position="7"/>
        <end position="44"/>
    </location>
</feature>
<name>A0A9N9NAM7_9GLOM</name>
<keyword evidence="1" id="KW-0175">Coiled coil</keyword>
<organism evidence="2 3">
    <name type="scientific">Acaulospora morrowiae</name>
    <dbReference type="NCBI Taxonomy" id="94023"/>
    <lineage>
        <taxon>Eukaryota</taxon>
        <taxon>Fungi</taxon>
        <taxon>Fungi incertae sedis</taxon>
        <taxon>Mucoromycota</taxon>
        <taxon>Glomeromycotina</taxon>
        <taxon>Glomeromycetes</taxon>
        <taxon>Diversisporales</taxon>
        <taxon>Acaulosporaceae</taxon>
        <taxon>Acaulospora</taxon>
    </lineage>
</organism>
<feature type="non-terminal residue" evidence="2">
    <location>
        <position position="65"/>
    </location>
</feature>
<dbReference type="EMBL" id="CAJVPV010021367">
    <property type="protein sequence ID" value="CAG8717692.1"/>
    <property type="molecule type" value="Genomic_DNA"/>
</dbReference>
<comment type="caution">
    <text evidence="2">The sequence shown here is derived from an EMBL/GenBank/DDBJ whole genome shotgun (WGS) entry which is preliminary data.</text>
</comment>